<accession>A0AB34IF94</accession>
<dbReference type="Proteomes" id="UP001515480">
    <property type="component" value="Unassembled WGS sequence"/>
</dbReference>
<feature type="domain" description="EF-hand" evidence="3">
    <location>
        <begin position="46"/>
        <end position="81"/>
    </location>
</feature>
<name>A0AB34IF94_PRYPA</name>
<dbReference type="CDD" id="cd00051">
    <property type="entry name" value="EFh"/>
    <property type="match status" value="1"/>
</dbReference>
<gene>
    <name evidence="4" type="ORF">AB1Y20_016197</name>
</gene>
<reference evidence="4 5" key="1">
    <citation type="journal article" date="2024" name="Science">
        <title>Giant polyketide synthase enzymes in the biosynthesis of giant marine polyether toxins.</title>
        <authorList>
            <person name="Fallon T.R."/>
            <person name="Shende V.V."/>
            <person name="Wierzbicki I.H."/>
            <person name="Pendleton A.L."/>
            <person name="Watervoot N.F."/>
            <person name="Auber R.P."/>
            <person name="Gonzalez D.J."/>
            <person name="Wisecaver J.H."/>
            <person name="Moore B.S."/>
        </authorList>
    </citation>
    <scope>NUCLEOTIDE SEQUENCE [LARGE SCALE GENOMIC DNA]</scope>
    <source>
        <strain evidence="4 5">12B1</strain>
    </source>
</reference>
<dbReference type="EMBL" id="JBGBPQ010000029">
    <property type="protein sequence ID" value="KAL1496234.1"/>
    <property type="molecule type" value="Genomic_DNA"/>
</dbReference>
<dbReference type="GO" id="GO:0005509">
    <property type="term" value="F:calcium ion binding"/>
    <property type="evidence" value="ECO:0007669"/>
    <property type="project" value="InterPro"/>
</dbReference>
<dbReference type="InterPro" id="IPR002048">
    <property type="entry name" value="EF_hand_dom"/>
</dbReference>
<sequence>MVAWAEKVTERFGDMQKAFRFIDVNKSGKLDQEDFARALALWHLPPPPGGVAALVATCDETGDGRVTFAELCRALTHLSATVHAPTPAGQQEFAGFRFSGRGGASNAPVREAALPPSLHSFKWSADRIAEQLGAKLEQRTRHDVDHTRRLLWSLTAGAKPPSASRRGQVVVTPDTLGEVSGRFGVHCQQPEAARIFQMYGLDPTGATVQQLSKAFREPRSSAELERSCGGRTQSYSIYSLLIPFPPASSLPCPPKSIHTSLQIAQDRAAASRAPVRNPYAFACLPEQAWREHNEQCQAQVKITFKDAQSSPLLQSIPFQTPFVHLSLLFPNAEKQEIGRIMDRLHAAVRRTKGKRPVAEGCEVALEADGSGSGARDGGHLSKRARQHQMESTVSCSDEPPLRQLRQAGGPSTGVVDDDHLDELLDFEEIACLLNNPGKCSELLSLLCSKSGMPILPQAGCLLLKVAMPHRLAVALLDEAQHLELRGALRPLQLLYRRDNNRLREVSGALDVEASDELMEWVAATKAEDGLAEGFTVVWSYFDIDAAELHAAGNAGGGEFEVRWRQASAALLVEAARLAVMKSGAEALAELPWLRRALREMTSGARSLEAVDALRKLSGHGEAGGSGAAPSVALSSTPSAALPSACNPSAASAHTPSPAPSSSRSAATPSLSSNPSASTPSASTRSAATPFAAPLPCKPSSSARSTPVRAGGKDLRQGAHTLEGVALEAEALRSKLLLVAPAQTQLHELWAALESAPPAATPAATPAAPEAPLSDYLASLGLQLGDPEASHRLEPGHPLALFGAVCRAAFGSEEHAARLRELCVRYVRLSRDKAGQQDVNKAWQFDAVEQGKVAGFKWTIPAIVQLLHVEVRVLVCESASLFPSRQDAPARPEIQAKPYTLPSAMGKAKMVIYLASVAAEKRKIECGGAQGIVVWRRYFSLEPHEDIGRWRRHGEADTDSQHYSEYERPLDWPQRRAAAAVVSIGGAQFTLADLEEGANDDEKAKLWRDPNDNRVYRVHRSGAKESVEVDLPPAAPLPICGEWMRKRASDDPPSSPIGEMETPEDDVKVWIRLFQKGRWGEGALNNETNVWLVQKLDDMLAGFVEALKLQPGDDDAEGQLDRMGATVCGLQRLLRALKLEHFAQPASERRPPVILAGGEGLGKSFTTNKMVRSSMPADSRFSKFKQTRVHPSAQGLVALRFPGDRVEMEPIRIGEEEVWEQYVKDVELLVNQVEEAPDIAPSGCGLGAMTGLPNQFHLNPKADHMELKITYRALEDVERVLSAAAARRNKLLDELHGTHETRADGVDGADEATSMTICEALGMLGVNVTNDTPEDCLRDWKGPLELPQYIKSLLGRVRTWHIEAPTGRQMAEELRKLLLLHTVGHWSRWPLISSIEIVVPSERFDLHIWDLPGFGDKLIDTYRQHVVVESLKKRCSSMLLLLDDRANAQVRPYLEEANVYFQLFGDKRLRTVGQIVTVKAIDKNYRNTKVEAFNEDAISRVRKNAQEQRDKSRGWMKKMMEEAMKGQLKPASGLNPGQRIEKVVSECTQHFAVDVQGKFARAKGYSPGALEEEQLQRLIEALVANCDAAEQLRQRLFLAKLVSTVLLPFITQCQEVLQLREFEKDSFGVKLRSKQAWLNAFLEFARSMLDRKSFVDSMRSACKEYLDPRAEMVSTTAVNKRYSEPPFDEYKRPRTRTLGEHLKAERPEAFPSMLRQLLLPELSDEATLVRLGDVLRAWKEAFLFTALGKLEKQLLDQLNNIFGSEGGGDERNVKGDDKSKVLVGAIKPTLRKHVRKLRDQFSLWYDEQVEKLPQGFNELIRNEMRRGKRPFTHIAKKSNNELRRSALAEAAPMLAKDVARQVPELLIKLLEPFLEESSEKGFVPNFHDVLRRVYHHLDCVCKKDTSALDRLDAFVVSSHYLRLSAGLVKALHASNLAHECFEDYPELQDILNFATQPAGLAPKVGKGLVDVNYQPDPPATTTLPA</sequence>
<dbReference type="PANTHER" id="PTHR48125">
    <property type="entry name" value="LP07818P1"/>
    <property type="match status" value="1"/>
</dbReference>
<dbReference type="PANTHER" id="PTHR48125:SF10">
    <property type="entry name" value="OS12G0136300 PROTEIN"/>
    <property type="match status" value="1"/>
</dbReference>
<protein>
    <recommendedName>
        <fullName evidence="3">EF-hand domain-containing protein</fullName>
    </recommendedName>
</protein>
<dbReference type="SUPFAM" id="SSF47473">
    <property type="entry name" value="EF-hand"/>
    <property type="match status" value="1"/>
</dbReference>
<feature type="region of interest" description="Disordered" evidence="2">
    <location>
        <begin position="619"/>
        <end position="712"/>
    </location>
</feature>
<proteinExistence type="predicted"/>
<feature type="compositionally biased region" description="Low complexity" evidence="2">
    <location>
        <begin position="627"/>
        <end position="693"/>
    </location>
</feature>
<evidence type="ECO:0000259" key="3">
    <source>
        <dbReference type="PROSITE" id="PS50222"/>
    </source>
</evidence>
<dbReference type="InterPro" id="IPR018247">
    <property type="entry name" value="EF_Hand_1_Ca_BS"/>
</dbReference>
<evidence type="ECO:0000256" key="2">
    <source>
        <dbReference type="SAM" id="MobiDB-lite"/>
    </source>
</evidence>
<dbReference type="InterPro" id="IPR011992">
    <property type="entry name" value="EF-hand-dom_pair"/>
</dbReference>
<feature type="region of interest" description="Disordered" evidence="2">
    <location>
        <begin position="368"/>
        <end position="412"/>
    </location>
</feature>
<dbReference type="PROSITE" id="PS50222">
    <property type="entry name" value="EF_HAND_2"/>
    <property type="match status" value="2"/>
</dbReference>
<evidence type="ECO:0000313" key="4">
    <source>
        <dbReference type="EMBL" id="KAL1496234.1"/>
    </source>
</evidence>
<organism evidence="4 5">
    <name type="scientific">Prymnesium parvum</name>
    <name type="common">Toxic golden alga</name>
    <dbReference type="NCBI Taxonomy" id="97485"/>
    <lineage>
        <taxon>Eukaryota</taxon>
        <taxon>Haptista</taxon>
        <taxon>Haptophyta</taxon>
        <taxon>Prymnesiophyceae</taxon>
        <taxon>Prymnesiales</taxon>
        <taxon>Prymnesiaceae</taxon>
        <taxon>Prymnesium</taxon>
    </lineage>
</organism>
<dbReference type="PROSITE" id="PS00018">
    <property type="entry name" value="EF_HAND_1"/>
    <property type="match status" value="1"/>
</dbReference>
<dbReference type="SMART" id="SM00054">
    <property type="entry name" value="EFh"/>
    <property type="match status" value="2"/>
</dbReference>
<evidence type="ECO:0000256" key="1">
    <source>
        <dbReference type="ARBA" id="ARBA00022837"/>
    </source>
</evidence>
<keyword evidence="5" id="KW-1185">Reference proteome</keyword>
<evidence type="ECO:0000313" key="5">
    <source>
        <dbReference type="Proteomes" id="UP001515480"/>
    </source>
</evidence>
<comment type="caution">
    <text evidence="4">The sequence shown here is derived from an EMBL/GenBank/DDBJ whole genome shotgun (WGS) entry which is preliminary data.</text>
</comment>
<dbReference type="Gene3D" id="1.10.238.10">
    <property type="entry name" value="EF-hand"/>
    <property type="match status" value="1"/>
</dbReference>
<keyword evidence="1" id="KW-0106">Calcium</keyword>
<feature type="domain" description="EF-hand" evidence="3">
    <location>
        <begin position="10"/>
        <end position="45"/>
    </location>
</feature>
<dbReference type="Pfam" id="PF13499">
    <property type="entry name" value="EF-hand_7"/>
    <property type="match status" value="1"/>
</dbReference>